<evidence type="ECO:0000259" key="3">
    <source>
        <dbReference type="PROSITE" id="PS51332"/>
    </source>
</evidence>
<reference evidence="4" key="1">
    <citation type="journal article" date="2014" name="Front. Microbiol.">
        <title>High frequency of phylogenetically diverse reductive dehalogenase-homologous genes in deep subseafloor sedimentary metagenomes.</title>
        <authorList>
            <person name="Kawai M."/>
            <person name="Futagami T."/>
            <person name="Toyoda A."/>
            <person name="Takaki Y."/>
            <person name="Nishi S."/>
            <person name="Hori S."/>
            <person name="Arai W."/>
            <person name="Tsubouchi T."/>
            <person name="Morono Y."/>
            <person name="Uchiyama I."/>
            <person name="Ito T."/>
            <person name="Fujiyama A."/>
            <person name="Inagaki F."/>
            <person name="Takami H."/>
        </authorList>
    </citation>
    <scope>NUCLEOTIDE SEQUENCE</scope>
    <source>
        <strain evidence="4">Expedition CK06-06</strain>
    </source>
</reference>
<accession>X1G181</accession>
<dbReference type="InterPro" id="IPR006158">
    <property type="entry name" value="Cobalamin-bd"/>
</dbReference>
<dbReference type="PROSITE" id="PS51332">
    <property type="entry name" value="B12_BINDING"/>
    <property type="match status" value="1"/>
</dbReference>
<dbReference type="PANTHER" id="PTHR45833:SF1">
    <property type="entry name" value="METHIONINE SYNTHASE"/>
    <property type="match status" value="1"/>
</dbReference>
<name>X1G181_9ZZZZ</name>
<keyword evidence="2" id="KW-0170">Cobalt</keyword>
<evidence type="ECO:0000313" key="4">
    <source>
        <dbReference type="EMBL" id="GAH50977.1"/>
    </source>
</evidence>
<protein>
    <recommendedName>
        <fullName evidence="3">B12-binding domain-containing protein</fullName>
    </recommendedName>
</protein>
<feature type="domain" description="B12-binding" evidence="3">
    <location>
        <begin position="1"/>
        <end position="75"/>
    </location>
</feature>
<dbReference type="InterPro" id="IPR050554">
    <property type="entry name" value="Met_Synthase/Corrinoid"/>
</dbReference>
<dbReference type="PANTHER" id="PTHR45833">
    <property type="entry name" value="METHIONINE SYNTHASE"/>
    <property type="match status" value="1"/>
</dbReference>
<comment type="caution">
    <text evidence="4">The sequence shown here is derived from an EMBL/GenBank/DDBJ whole genome shotgun (WGS) entry which is preliminary data.</text>
</comment>
<dbReference type="GO" id="GO:0008705">
    <property type="term" value="F:methionine synthase activity"/>
    <property type="evidence" value="ECO:0007669"/>
    <property type="project" value="TreeGrafter"/>
</dbReference>
<dbReference type="GO" id="GO:0050667">
    <property type="term" value="P:homocysteine metabolic process"/>
    <property type="evidence" value="ECO:0007669"/>
    <property type="project" value="TreeGrafter"/>
</dbReference>
<dbReference type="GO" id="GO:0046872">
    <property type="term" value="F:metal ion binding"/>
    <property type="evidence" value="ECO:0007669"/>
    <property type="project" value="UniProtKB-KW"/>
</dbReference>
<dbReference type="SUPFAM" id="SSF52242">
    <property type="entry name" value="Cobalamin (vitamin B12)-binding domain"/>
    <property type="match status" value="1"/>
</dbReference>
<dbReference type="GO" id="GO:0046653">
    <property type="term" value="P:tetrahydrofolate metabolic process"/>
    <property type="evidence" value="ECO:0007669"/>
    <property type="project" value="TreeGrafter"/>
</dbReference>
<organism evidence="4">
    <name type="scientific">marine sediment metagenome</name>
    <dbReference type="NCBI Taxonomy" id="412755"/>
    <lineage>
        <taxon>unclassified sequences</taxon>
        <taxon>metagenomes</taxon>
        <taxon>ecological metagenomes</taxon>
    </lineage>
</organism>
<dbReference type="InterPro" id="IPR036724">
    <property type="entry name" value="Cobalamin-bd_sf"/>
</dbReference>
<gene>
    <name evidence="4" type="ORF">S03H2_27673</name>
</gene>
<feature type="non-terminal residue" evidence="4">
    <location>
        <position position="1"/>
    </location>
</feature>
<proteinExistence type="predicted"/>
<dbReference type="GO" id="GO:0031419">
    <property type="term" value="F:cobalamin binding"/>
    <property type="evidence" value="ECO:0007669"/>
    <property type="project" value="InterPro"/>
</dbReference>
<dbReference type="GO" id="GO:0005829">
    <property type="term" value="C:cytosol"/>
    <property type="evidence" value="ECO:0007669"/>
    <property type="project" value="TreeGrafter"/>
</dbReference>
<dbReference type="Gene3D" id="3.40.50.280">
    <property type="entry name" value="Cobalamin-binding domain"/>
    <property type="match status" value="1"/>
</dbReference>
<dbReference type="EMBL" id="BARU01016653">
    <property type="protein sequence ID" value="GAH50977.1"/>
    <property type="molecule type" value="Genomic_DNA"/>
</dbReference>
<sequence>QGDLHDIGKNLVGMMLKGGGFQVIDLGVDIPADKFVQAVKENNVKIIGLSALLSTTMSGMKEIIDALKADPDTLP</sequence>
<evidence type="ECO:0000256" key="1">
    <source>
        <dbReference type="ARBA" id="ARBA00022723"/>
    </source>
</evidence>
<evidence type="ECO:0000256" key="2">
    <source>
        <dbReference type="ARBA" id="ARBA00023285"/>
    </source>
</evidence>
<dbReference type="Pfam" id="PF02310">
    <property type="entry name" value="B12-binding"/>
    <property type="match status" value="1"/>
</dbReference>
<keyword evidence="1" id="KW-0479">Metal-binding</keyword>
<dbReference type="AlphaFoldDB" id="X1G181"/>